<dbReference type="EMBL" id="CAJVPL010000680">
    <property type="protein sequence ID" value="CAG8520742.1"/>
    <property type="molecule type" value="Genomic_DNA"/>
</dbReference>
<dbReference type="Proteomes" id="UP000789831">
    <property type="component" value="Unassembled WGS sequence"/>
</dbReference>
<gene>
    <name evidence="4" type="ORF">AGERDE_LOCUS5224</name>
</gene>
<evidence type="ECO:0000256" key="1">
    <source>
        <dbReference type="PIRSR" id="PIRSR000846-1"/>
    </source>
</evidence>
<sequence>MQTPFESRLAEGYDRALNLGELLFLESTVVKIKENDVEFEVRFAPSLYKKPLGNLVTAENSNVRSKVDPFTFYNPALLVEEYGNSYIVLMNKFVIVPHHILVVTKEFEKQTDPLFPRDLAAVWHYLVQFESRKPLAFYNCGNNSGASQPHKHIQILPLPNDPPIDAYFNDVDRKSDEIFDFPQFSYIHHVIILNQEKIIGSSEETIGEYLSETYHSLYDAMIESLRTRSDNNASANLVFPISYNFLMTTSWMIIVPRTCEKFRQVSVNSLGFGGMMLVKSEEELELVKSVGVIRILDAVTVPKESGGLDRDHA</sequence>
<dbReference type="OrthoDB" id="10267950at2759"/>
<dbReference type="InterPro" id="IPR045759">
    <property type="entry name" value="Ap4A_phos1/2_N"/>
</dbReference>
<dbReference type="InterPro" id="IPR019200">
    <property type="entry name" value="ATP_adenylylTrfase_C"/>
</dbReference>
<dbReference type="Pfam" id="PF19327">
    <property type="entry name" value="Ap4A_phos_N"/>
    <property type="match status" value="1"/>
</dbReference>
<dbReference type="Gene3D" id="3.30.428.70">
    <property type="match status" value="1"/>
</dbReference>
<dbReference type="PANTHER" id="PTHR38420">
    <property type="entry name" value="AP-4-A PHOSPHORYLASE II"/>
    <property type="match status" value="1"/>
</dbReference>
<feature type="domain" description="ATP adenylyltransferase C-terminal" evidence="2">
    <location>
        <begin position="183"/>
        <end position="302"/>
    </location>
</feature>
<organism evidence="4 5">
    <name type="scientific">Ambispora gerdemannii</name>
    <dbReference type="NCBI Taxonomy" id="144530"/>
    <lineage>
        <taxon>Eukaryota</taxon>
        <taxon>Fungi</taxon>
        <taxon>Fungi incertae sedis</taxon>
        <taxon>Mucoromycota</taxon>
        <taxon>Glomeromycotina</taxon>
        <taxon>Glomeromycetes</taxon>
        <taxon>Archaeosporales</taxon>
        <taxon>Ambisporaceae</taxon>
        <taxon>Ambispora</taxon>
    </lineage>
</organism>
<keyword evidence="5" id="KW-1185">Reference proteome</keyword>
<evidence type="ECO:0000313" key="4">
    <source>
        <dbReference type="EMBL" id="CAG8520742.1"/>
    </source>
</evidence>
<protein>
    <submittedName>
        <fullName evidence="4">13687_t:CDS:1</fullName>
    </submittedName>
</protein>
<dbReference type="InterPro" id="IPR009163">
    <property type="entry name" value="Ap4A_phos1/2"/>
</dbReference>
<feature type="active site" description="Nucleophile" evidence="1">
    <location>
        <position position="152"/>
    </location>
</feature>
<dbReference type="InterPro" id="IPR043171">
    <property type="entry name" value="Ap4A_phos1/2-like"/>
</dbReference>
<evidence type="ECO:0000259" key="3">
    <source>
        <dbReference type="Pfam" id="PF19327"/>
    </source>
</evidence>
<reference evidence="4" key="1">
    <citation type="submission" date="2021-06" db="EMBL/GenBank/DDBJ databases">
        <authorList>
            <person name="Kallberg Y."/>
            <person name="Tangrot J."/>
            <person name="Rosling A."/>
        </authorList>
    </citation>
    <scope>NUCLEOTIDE SEQUENCE</scope>
    <source>
        <strain evidence="4">MT106</strain>
    </source>
</reference>
<name>A0A9N9FAM6_9GLOM</name>
<accession>A0A9N9FAM6</accession>
<dbReference type="Pfam" id="PF09830">
    <property type="entry name" value="ATP_transf"/>
    <property type="match status" value="1"/>
</dbReference>
<dbReference type="GO" id="GO:0009117">
    <property type="term" value="P:nucleotide metabolic process"/>
    <property type="evidence" value="ECO:0007669"/>
    <property type="project" value="InterPro"/>
</dbReference>
<evidence type="ECO:0000313" key="5">
    <source>
        <dbReference type="Proteomes" id="UP000789831"/>
    </source>
</evidence>
<dbReference type="GO" id="GO:0005524">
    <property type="term" value="F:ATP binding"/>
    <property type="evidence" value="ECO:0007669"/>
    <property type="project" value="InterPro"/>
</dbReference>
<dbReference type="InterPro" id="IPR036265">
    <property type="entry name" value="HIT-like_sf"/>
</dbReference>
<evidence type="ECO:0000259" key="2">
    <source>
        <dbReference type="Pfam" id="PF09830"/>
    </source>
</evidence>
<comment type="caution">
    <text evidence="4">The sequence shown here is derived from an EMBL/GenBank/DDBJ whole genome shotgun (WGS) entry which is preliminary data.</text>
</comment>
<dbReference type="PIRSF" id="PIRSF000846">
    <property type="entry name" value="ATP_adenylyltr"/>
    <property type="match status" value="1"/>
</dbReference>
<dbReference type="SUPFAM" id="SSF54197">
    <property type="entry name" value="HIT-like"/>
    <property type="match status" value="1"/>
</dbReference>
<proteinExistence type="predicted"/>
<feature type="domain" description="Ap4A phosphorylase 1/2 N-terminal" evidence="3">
    <location>
        <begin position="7"/>
        <end position="161"/>
    </location>
</feature>
<dbReference type="AlphaFoldDB" id="A0A9N9FAM6"/>
<dbReference type="GO" id="GO:0003877">
    <property type="term" value="F:ATP:ADP adenylyltransferase activity"/>
    <property type="evidence" value="ECO:0007669"/>
    <property type="project" value="InterPro"/>
</dbReference>
<dbReference type="PANTHER" id="PTHR38420:SF1">
    <property type="entry name" value="PUTATIVE (AFU_ORTHOLOGUE AFUA_5G14690)-RELATED"/>
    <property type="match status" value="1"/>
</dbReference>